<dbReference type="GO" id="GO:1990281">
    <property type="term" value="C:efflux pump complex"/>
    <property type="evidence" value="ECO:0007669"/>
    <property type="project" value="TreeGrafter"/>
</dbReference>
<dbReference type="InterPro" id="IPR058627">
    <property type="entry name" value="MdtA-like_C"/>
</dbReference>
<dbReference type="Gene3D" id="2.40.50.100">
    <property type="match status" value="2"/>
</dbReference>
<keyword evidence="2" id="KW-0175">Coiled coil</keyword>
<gene>
    <name evidence="7" type="ordered locus">Fleli_3017</name>
</gene>
<comment type="similarity">
    <text evidence="1">Belongs to the membrane fusion protein (MFP) (TC 8.A.1) family.</text>
</comment>
<dbReference type="OrthoDB" id="9806939at2"/>
<evidence type="ECO:0000259" key="5">
    <source>
        <dbReference type="Pfam" id="PF25954"/>
    </source>
</evidence>
<evidence type="ECO:0000256" key="2">
    <source>
        <dbReference type="SAM" id="Coils"/>
    </source>
</evidence>
<name>I4AN23_BERLS</name>
<sequence length="387" mass="42584" precursor="true">MKYSNKKSYLSFLLVALFSITFLSSCGEKEPTTPEEKKAALEKKRSELMELQGQIAQLESDLGDAAKKEETSKLIETSPVKSETFNHYIEVQGTVESDKNVNVLPEMPATIMSLKVKEGDRVSAGQVIATLDAGTFNKQVAELETQLSLAATVYEKRKRLWEQKIGSEIEYLQSQTQKESLENSIATLKQQMRKSVVTSPISGTVDEVYAKQGELANPAMPIARIINVSDVQLVADVSENFLSSVKKGDKVKIFFSALGAEMEQKVTFVGQTINTTNRTFKVQIDLPNKDGAIKPNLVGTVKINDYQQEEAITIPTSLIQIGTDGNKFVYVVKEEAGKKIAKKVVVKTGMSYEGSTIIDEGLSASDEVISKGYNEVVDGENVRFPKS</sequence>
<dbReference type="InterPro" id="IPR058792">
    <property type="entry name" value="Beta-barrel_RND_2"/>
</dbReference>
<dbReference type="GO" id="GO:0015562">
    <property type="term" value="F:efflux transmembrane transporter activity"/>
    <property type="evidence" value="ECO:0007669"/>
    <property type="project" value="TreeGrafter"/>
</dbReference>
<feature type="domain" description="Multidrug resistance protein MdtA-like C-terminal permuted SH3" evidence="6">
    <location>
        <begin position="311"/>
        <end position="372"/>
    </location>
</feature>
<dbReference type="HOGENOM" id="CLU_018816_1_2_10"/>
<evidence type="ECO:0000259" key="6">
    <source>
        <dbReference type="Pfam" id="PF25967"/>
    </source>
</evidence>
<evidence type="ECO:0000313" key="7">
    <source>
        <dbReference type="EMBL" id="AFM05358.1"/>
    </source>
</evidence>
<dbReference type="PANTHER" id="PTHR30469">
    <property type="entry name" value="MULTIDRUG RESISTANCE PROTEIN MDTA"/>
    <property type="match status" value="1"/>
</dbReference>
<reference evidence="8" key="1">
    <citation type="submission" date="2012-06" db="EMBL/GenBank/DDBJ databases">
        <title>The complete genome of Flexibacter litoralis DSM 6794.</title>
        <authorList>
            <person name="Lucas S."/>
            <person name="Copeland A."/>
            <person name="Lapidus A."/>
            <person name="Glavina del Rio T."/>
            <person name="Dalin E."/>
            <person name="Tice H."/>
            <person name="Bruce D."/>
            <person name="Goodwin L."/>
            <person name="Pitluck S."/>
            <person name="Peters L."/>
            <person name="Ovchinnikova G."/>
            <person name="Lu M."/>
            <person name="Kyrpides N."/>
            <person name="Mavromatis K."/>
            <person name="Ivanova N."/>
            <person name="Brettin T."/>
            <person name="Detter J.C."/>
            <person name="Han C."/>
            <person name="Larimer F."/>
            <person name="Land M."/>
            <person name="Hauser L."/>
            <person name="Markowitz V."/>
            <person name="Cheng J.-F."/>
            <person name="Hugenholtz P."/>
            <person name="Woyke T."/>
            <person name="Wu D."/>
            <person name="Spring S."/>
            <person name="Lang E."/>
            <person name="Kopitz M."/>
            <person name="Brambilla E."/>
            <person name="Klenk H.-P."/>
            <person name="Eisen J.A."/>
        </authorList>
    </citation>
    <scope>NUCLEOTIDE SEQUENCE [LARGE SCALE GENOMIC DNA]</scope>
    <source>
        <strain evidence="8">ATCC 23117 / DSM 6794 / NBRC 15988 / NCIMB 1366 / Sio-4</strain>
    </source>
</reference>
<dbReference type="NCBIfam" id="TIGR01730">
    <property type="entry name" value="RND_mfp"/>
    <property type="match status" value="1"/>
</dbReference>
<feature type="domain" description="CusB-like beta-barrel" evidence="5">
    <location>
        <begin position="233"/>
        <end position="305"/>
    </location>
</feature>
<feature type="coiled-coil region" evidence="2">
    <location>
        <begin position="41"/>
        <end position="68"/>
    </location>
</feature>
<dbReference type="STRING" id="880071.Fleli_3017"/>
<dbReference type="Gene3D" id="2.40.30.170">
    <property type="match status" value="1"/>
</dbReference>
<dbReference type="PROSITE" id="PS51257">
    <property type="entry name" value="PROKAR_LIPOPROTEIN"/>
    <property type="match status" value="1"/>
</dbReference>
<dbReference type="KEGG" id="fli:Fleli_3017"/>
<evidence type="ECO:0000259" key="4">
    <source>
        <dbReference type="Pfam" id="PF25893"/>
    </source>
</evidence>
<evidence type="ECO:0000313" key="8">
    <source>
        <dbReference type="Proteomes" id="UP000006054"/>
    </source>
</evidence>
<dbReference type="RefSeq" id="WP_014798792.1">
    <property type="nucleotide sequence ID" value="NC_018018.1"/>
</dbReference>
<protein>
    <submittedName>
        <fullName evidence="7">RND family efflux transporter, MFP subunit</fullName>
    </submittedName>
</protein>
<dbReference type="InterPro" id="IPR058648">
    <property type="entry name" value="HH_CzcB-like"/>
</dbReference>
<dbReference type="eggNOG" id="COG0845">
    <property type="taxonomic scope" value="Bacteria"/>
</dbReference>
<dbReference type="AlphaFoldDB" id="I4AN23"/>
<proteinExistence type="inferred from homology"/>
<dbReference type="InterPro" id="IPR006143">
    <property type="entry name" value="RND_pump_MFP"/>
</dbReference>
<feature type="chain" id="PRO_5003686348" evidence="3">
    <location>
        <begin position="26"/>
        <end position="387"/>
    </location>
</feature>
<dbReference type="SUPFAM" id="SSF111369">
    <property type="entry name" value="HlyD-like secretion proteins"/>
    <property type="match status" value="1"/>
</dbReference>
<dbReference type="Pfam" id="PF25893">
    <property type="entry name" value="HH_CzcB"/>
    <property type="match status" value="1"/>
</dbReference>
<evidence type="ECO:0000256" key="1">
    <source>
        <dbReference type="ARBA" id="ARBA00009477"/>
    </source>
</evidence>
<organism evidence="7 8">
    <name type="scientific">Bernardetia litoralis (strain ATCC 23117 / DSM 6794 / NBRC 15988 / NCIMB 1366 / Fx l1 / Sio-4)</name>
    <name type="common">Flexibacter litoralis</name>
    <dbReference type="NCBI Taxonomy" id="880071"/>
    <lineage>
        <taxon>Bacteria</taxon>
        <taxon>Pseudomonadati</taxon>
        <taxon>Bacteroidota</taxon>
        <taxon>Cytophagia</taxon>
        <taxon>Cytophagales</taxon>
        <taxon>Bernardetiaceae</taxon>
        <taxon>Bernardetia</taxon>
    </lineage>
</organism>
<keyword evidence="3" id="KW-0732">Signal</keyword>
<evidence type="ECO:0000256" key="3">
    <source>
        <dbReference type="SAM" id="SignalP"/>
    </source>
</evidence>
<feature type="signal peptide" evidence="3">
    <location>
        <begin position="1"/>
        <end position="25"/>
    </location>
</feature>
<accession>I4AN23</accession>
<dbReference type="Proteomes" id="UP000006054">
    <property type="component" value="Chromosome"/>
</dbReference>
<dbReference type="PATRIC" id="fig|880071.3.peg.3013"/>
<feature type="domain" description="CzcB-like alpha-helical hairpin" evidence="4">
    <location>
        <begin position="140"/>
        <end position="193"/>
    </location>
</feature>
<dbReference type="Gene3D" id="2.40.420.20">
    <property type="match status" value="1"/>
</dbReference>
<dbReference type="Pfam" id="PF25954">
    <property type="entry name" value="Beta-barrel_RND_2"/>
    <property type="match status" value="1"/>
</dbReference>
<dbReference type="Pfam" id="PF25967">
    <property type="entry name" value="RND-MFP_C"/>
    <property type="match status" value="1"/>
</dbReference>
<dbReference type="EMBL" id="CP003345">
    <property type="protein sequence ID" value="AFM05358.1"/>
    <property type="molecule type" value="Genomic_DNA"/>
</dbReference>
<keyword evidence="8" id="KW-1185">Reference proteome</keyword>